<dbReference type="EMBL" id="JAFHDT010000013">
    <property type="protein sequence ID" value="KAI7801352.1"/>
    <property type="molecule type" value="Genomic_DNA"/>
</dbReference>
<evidence type="ECO:0000313" key="2">
    <source>
        <dbReference type="Proteomes" id="UP001059041"/>
    </source>
</evidence>
<evidence type="ECO:0000313" key="1">
    <source>
        <dbReference type="EMBL" id="KAI7801352.1"/>
    </source>
</evidence>
<gene>
    <name evidence="1" type="ORF">IRJ41_008320</name>
</gene>
<reference evidence="1" key="1">
    <citation type="submission" date="2021-02" db="EMBL/GenBank/DDBJ databases">
        <title>Comparative genomics reveals that relaxation of natural selection precedes convergent phenotypic evolution of cavefish.</title>
        <authorList>
            <person name="Peng Z."/>
        </authorList>
    </citation>
    <scope>NUCLEOTIDE SEQUENCE</scope>
    <source>
        <tissue evidence="1">Muscle</tissue>
    </source>
</reference>
<name>A0A9W7TSH4_TRIRA</name>
<accession>A0A9W7TSH4</accession>
<proteinExistence type="predicted"/>
<protein>
    <submittedName>
        <fullName evidence="1">Uncharacterized protein</fullName>
    </submittedName>
</protein>
<dbReference type="AlphaFoldDB" id="A0A9W7TSH4"/>
<keyword evidence="2" id="KW-1185">Reference proteome</keyword>
<dbReference type="Proteomes" id="UP001059041">
    <property type="component" value="Linkage Group LG13"/>
</dbReference>
<sequence length="78" mass="8991">MLALILHRLDPNDCFCSIVLSRGFPGHQAFFFMAEQYMNEGTSRTDHWHHFSAGKALKGNENENAFQQFSRDNVTMIL</sequence>
<organism evidence="1 2">
    <name type="scientific">Triplophysa rosa</name>
    <name type="common">Cave loach</name>
    <dbReference type="NCBI Taxonomy" id="992332"/>
    <lineage>
        <taxon>Eukaryota</taxon>
        <taxon>Metazoa</taxon>
        <taxon>Chordata</taxon>
        <taxon>Craniata</taxon>
        <taxon>Vertebrata</taxon>
        <taxon>Euteleostomi</taxon>
        <taxon>Actinopterygii</taxon>
        <taxon>Neopterygii</taxon>
        <taxon>Teleostei</taxon>
        <taxon>Ostariophysi</taxon>
        <taxon>Cypriniformes</taxon>
        <taxon>Nemacheilidae</taxon>
        <taxon>Triplophysa</taxon>
    </lineage>
</organism>
<comment type="caution">
    <text evidence="1">The sequence shown here is derived from an EMBL/GenBank/DDBJ whole genome shotgun (WGS) entry which is preliminary data.</text>
</comment>